<evidence type="ECO:0000313" key="3">
    <source>
        <dbReference type="EMBL" id="ACL61274.1"/>
    </source>
</evidence>
<feature type="compositionally biased region" description="Low complexity" evidence="1">
    <location>
        <begin position="42"/>
        <end position="51"/>
    </location>
</feature>
<evidence type="ECO:0000313" key="4">
    <source>
        <dbReference type="Proteomes" id="UP000008207"/>
    </source>
</evidence>
<keyword evidence="2" id="KW-1133">Transmembrane helix</keyword>
<evidence type="ECO:0000256" key="1">
    <source>
        <dbReference type="SAM" id="MobiDB-lite"/>
    </source>
</evidence>
<keyword evidence="2" id="KW-0472">Membrane</keyword>
<protein>
    <submittedName>
        <fullName evidence="3">Uncharacterized protein</fullName>
    </submittedName>
</protein>
<proteinExistence type="predicted"/>
<keyword evidence="2" id="KW-0812">Transmembrane</keyword>
<feature type="transmembrane region" description="Helical" evidence="2">
    <location>
        <begin position="6"/>
        <end position="28"/>
    </location>
</feature>
<dbReference type="KEGG" id="mno:Mnod_6505"/>
<dbReference type="eggNOG" id="ENOG5030V5F">
    <property type="taxonomic scope" value="Bacteria"/>
</dbReference>
<reference evidence="3 4" key="1">
    <citation type="submission" date="2009-01" db="EMBL/GenBank/DDBJ databases">
        <title>Complete sequence of chromosome of Methylobacterium nodulans ORS 2060.</title>
        <authorList>
            <consortium name="US DOE Joint Genome Institute"/>
            <person name="Lucas S."/>
            <person name="Copeland A."/>
            <person name="Lapidus A."/>
            <person name="Glavina del Rio T."/>
            <person name="Dalin E."/>
            <person name="Tice H."/>
            <person name="Bruce D."/>
            <person name="Goodwin L."/>
            <person name="Pitluck S."/>
            <person name="Sims D."/>
            <person name="Brettin T."/>
            <person name="Detter J.C."/>
            <person name="Han C."/>
            <person name="Larimer F."/>
            <person name="Land M."/>
            <person name="Hauser L."/>
            <person name="Kyrpides N."/>
            <person name="Ivanova N."/>
            <person name="Marx C.J."/>
            <person name="Richardson P."/>
        </authorList>
    </citation>
    <scope>NUCLEOTIDE SEQUENCE [LARGE SCALE GENOMIC DNA]</scope>
    <source>
        <strain evidence="4">LMG 21967 / CNCM I-2342 / ORS 2060</strain>
    </source>
</reference>
<organism evidence="3 4">
    <name type="scientific">Methylobacterium nodulans (strain LMG 21967 / CNCM I-2342 / ORS 2060)</name>
    <dbReference type="NCBI Taxonomy" id="460265"/>
    <lineage>
        <taxon>Bacteria</taxon>
        <taxon>Pseudomonadati</taxon>
        <taxon>Pseudomonadota</taxon>
        <taxon>Alphaproteobacteria</taxon>
        <taxon>Hyphomicrobiales</taxon>
        <taxon>Methylobacteriaceae</taxon>
        <taxon>Methylobacterium</taxon>
    </lineage>
</organism>
<keyword evidence="4" id="KW-1185">Reference proteome</keyword>
<dbReference type="OrthoDB" id="7993958at2"/>
<dbReference type="AlphaFoldDB" id="B8IDA8"/>
<dbReference type="HOGENOM" id="CLU_860003_0_0_5"/>
<name>B8IDA8_METNO</name>
<dbReference type="RefSeq" id="WP_015932847.1">
    <property type="nucleotide sequence ID" value="NC_011894.1"/>
</dbReference>
<gene>
    <name evidence="3" type="ordered locus">Mnod_6505</name>
</gene>
<feature type="compositionally biased region" description="Pro residues" evidence="1">
    <location>
        <begin position="81"/>
        <end position="101"/>
    </location>
</feature>
<sequence>MGHRIIRSLLGLAALAAVASPIVLILLLDPRIGLMARRAAREPAPAVRTPASPAPDPAPATPSAAAPACPPCERAESLRPSVPPDRPEPPAAPPQPTPPLPEAGIVTPDVAAEREAQRRRLVGFVTHPDRVSGSAAWLDVIGLGFTQPRPADVPSYRRAALDLTEAPDRAVVVLADQPLALTLATRPSDRAGALGVESLAAFDLPEGRSDLLAGFRSAALGAARVAPILVPVRYGPESLKNFCAALRLWAGLYGLGLDRIRYTLIQNAGQIRLEGDRIHTDGTARGRVAGRRLALLCSP</sequence>
<accession>B8IDA8</accession>
<feature type="region of interest" description="Disordered" evidence="1">
    <location>
        <begin position="41"/>
        <end position="104"/>
    </location>
</feature>
<dbReference type="EMBL" id="CP001349">
    <property type="protein sequence ID" value="ACL61274.1"/>
    <property type="molecule type" value="Genomic_DNA"/>
</dbReference>
<evidence type="ECO:0000256" key="2">
    <source>
        <dbReference type="SAM" id="Phobius"/>
    </source>
</evidence>
<dbReference type="Proteomes" id="UP000008207">
    <property type="component" value="Chromosome"/>
</dbReference>